<reference evidence="2 3" key="1">
    <citation type="submission" date="2017-06" db="EMBL/GenBank/DDBJ databases">
        <title>Genome Sequencing of the methanotroph Methylovulum psychrotolerants str. HV10-M2 isolated from a high-altitude environment.</title>
        <authorList>
            <person name="Mateos-Rivera A."/>
        </authorList>
    </citation>
    <scope>NUCLEOTIDE SEQUENCE [LARGE SCALE GENOMIC DNA]</scope>
    <source>
        <strain evidence="2 3">HV10_M2</strain>
    </source>
</reference>
<evidence type="ECO:0000259" key="1">
    <source>
        <dbReference type="Pfam" id="PF05144"/>
    </source>
</evidence>
<dbReference type="GO" id="GO:0006260">
    <property type="term" value="P:DNA replication"/>
    <property type="evidence" value="ECO:0007669"/>
    <property type="project" value="InterPro"/>
</dbReference>
<dbReference type="AlphaFoldDB" id="A0A1Z4C2I4"/>
<organism evidence="2 3">
    <name type="scientific">Methylovulum psychrotolerans</name>
    <dbReference type="NCBI Taxonomy" id="1704499"/>
    <lineage>
        <taxon>Bacteria</taxon>
        <taxon>Pseudomonadati</taxon>
        <taxon>Pseudomonadota</taxon>
        <taxon>Gammaproteobacteria</taxon>
        <taxon>Methylococcales</taxon>
        <taxon>Methylococcaceae</taxon>
        <taxon>Methylovulum</taxon>
    </lineage>
</organism>
<proteinExistence type="predicted"/>
<dbReference type="RefSeq" id="WP_088620595.1">
    <property type="nucleotide sequence ID" value="NZ_CP022129.1"/>
</dbReference>
<name>A0A1Z4C2I4_9GAMM</name>
<dbReference type="EMBL" id="CP022129">
    <property type="protein sequence ID" value="ASF47725.1"/>
    <property type="molecule type" value="Genomic_DNA"/>
</dbReference>
<evidence type="ECO:0000313" key="3">
    <source>
        <dbReference type="Proteomes" id="UP000197019"/>
    </source>
</evidence>
<gene>
    <name evidence="2" type="ORF">CEK71_17545</name>
</gene>
<accession>A0A1Z4C2I4</accession>
<dbReference type="Pfam" id="PF05144">
    <property type="entry name" value="Phage_CRI"/>
    <property type="match status" value="1"/>
</dbReference>
<evidence type="ECO:0000313" key="2">
    <source>
        <dbReference type="EMBL" id="ASF47725.1"/>
    </source>
</evidence>
<dbReference type="KEGG" id="mpsy:CEK71_17545"/>
<protein>
    <recommendedName>
        <fullName evidence="1">Replication-associated protein G2P N-terminal domain-containing protein</fullName>
    </recommendedName>
</protein>
<dbReference type="Proteomes" id="UP000197019">
    <property type="component" value="Chromosome"/>
</dbReference>
<keyword evidence="3" id="KW-1185">Reference proteome</keyword>
<dbReference type="InterPro" id="IPR022686">
    <property type="entry name" value="G2P_N"/>
</dbReference>
<sequence>MIDYIDAIVPMKHNNFIGNGHKTVTKKDGSERKENYPIYISGKGGSSIKIKSVIDAENMDEEDVEYEFVRITGNLAMFIQGQSVYGTDDLLSLGYKAFSIIAKKLVKWSNKAGHFQRHIIMSAEVKNEQNR</sequence>
<feature type="domain" description="Replication-associated protein G2P N-terminal" evidence="1">
    <location>
        <begin position="1"/>
        <end position="104"/>
    </location>
</feature>